<keyword evidence="1" id="KW-0472">Membrane</keyword>
<dbReference type="Gene3D" id="3.60.21.10">
    <property type="match status" value="1"/>
</dbReference>
<evidence type="ECO:0000313" key="2">
    <source>
        <dbReference type="EMBL" id="TNJ29259.1"/>
    </source>
</evidence>
<comment type="caution">
    <text evidence="2">The sequence shown here is derived from an EMBL/GenBank/DDBJ whole genome shotgun (WGS) entry which is preliminary data.</text>
</comment>
<dbReference type="VEuPathDB" id="GiardiaDB:GMRT_14502"/>
<evidence type="ECO:0008006" key="4">
    <source>
        <dbReference type="Google" id="ProtNLM"/>
    </source>
</evidence>
<protein>
    <recommendedName>
        <fullName evidence="4">Calcineurin-like phosphoesterase domain-containing protein</fullName>
    </recommendedName>
</protein>
<dbReference type="AlphaFoldDB" id="A0A4Z1T9S6"/>
<accession>A0A4Z1T9S6</accession>
<reference evidence="2 3" key="1">
    <citation type="submission" date="2019-05" db="EMBL/GenBank/DDBJ databases">
        <title>The compact genome of Giardia muris reveals important steps in the evolution of intestinal protozoan parasites.</title>
        <authorList>
            <person name="Xu F."/>
            <person name="Jimenez-Gonzalez A."/>
            <person name="Einarsson E."/>
            <person name="Astvaldsson A."/>
            <person name="Peirasmaki D."/>
            <person name="Eckmann L."/>
            <person name="Andersson J.O."/>
            <person name="Svard S.G."/>
            <person name="Jerlstrom-Hultqvist J."/>
        </authorList>
    </citation>
    <scope>NUCLEOTIDE SEQUENCE [LARGE SCALE GENOMIC DNA]</scope>
    <source>
        <strain evidence="2 3">Roberts-Thomson</strain>
    </source>
</reference>
<feature type="transmembrane region" description="Helical" evidence="1">
    <location>
        <begin position="7"/>
        <end position="25"/>
    </location>
</feature>
<keyword evidence="3" id="KW-1185">Reference proteome</keyword>
<organism evidence="2 3">
    <name type="scientific">Giardia muris</name>
    <dbReference type="NCBI Taxonomy" id="5742"/>
    <lineage>
        <taxon>Eukaryota</taxon>
        <taxon>Metamonada</taxon>
        <taxon>Diplomonadida</taxon>
        <taxon>Hexamitidae</taxon>
        <taxon>Giardiinae</taxon>
        <taxon>Giardia</taxon>
    </lineage>
</organism>
<keyword evidence="1" id="KW-0812">Transmembrane</keyword>
<dbReference type="EMBL" id="VDLU01000001">
    <property type="protein sequence ID" value="TNJ29259.1"/>
    <property type="molecule type" value="Genomic_DNA"/>
</dbReference>
<evidence type="ECO:0000313" key="3">
    <source>
        <dbReference type="Proteomes" id="UP000315496"/>
    </source>
</evidence>
<evidence type="ECO:0000256" key="1">
    <source>
        <dbReference type="SAM" id="Phobius"/>
    </source>
</evidence>
<dbReference type="SUPFAM" id="SSF56300">
    <property type="entry name" value="Metallo-dependent phosphatases"/>
    <property type="match status" value="1"/>
</dbReference>
<name>A0A4Z1T9S6_GIAMU</name>
<dbReference type="InterPro" id="IPR029052">
    <property type="entry name" value="Metallo-depent_PP-like"/>
</dbReference>
<gene>
    <name evidence="2" type="ORF">GMRT_14502</name>
</gene>
<keyword evidence="1" id="KW-1133">Transmembrane helix</keyword>
<dbReference type="Proteomes" id="UP000315496">
    <property type="component" value="Chromosome 1"/>
</dbReference>
<feature type="transmembrane region" description="Helical" evidence="1">
    <location>
        <begin position="127"/>
        <end position="148"/>
    </location>
</feature>
<feature type="transmembrane region" description="Helical" evidence="1">
    <location>
        <begin position="45"/>
        <end position="67"/>
    </location>
</feature>
<proteinExistence type="predicted"/>
<sequence length="609" mass="69844">MNTFFQAVSVALYGSGLVVMILLTFHVRSIEYRVDIIGRYWPPGVIIYFLLLLFSGLFIHVLLLLIFRLKEKTIEVEAYERVRSKKESERLPLIQHPNGVQIRDLNLEVTSHCRRCFISHFRIHNNFVIACLLLVLLIVLISLCYYLPILNPTTTHTPLPYQMLAWNNASASIQIVWRNIKQYDSKLMLFNGSGIPTENDIRNSSLWEERTPLLIADHWVLVLEDLNFSIPLFYYIPSYTGTDIIRRIVLPSPDEDVQLLLAGNFGTSPYINSVLLSRISSFQPIVVLLLGNFTSEAFEPKNWELLMRRDGIFDYLADHPFMVSPGLIESVPRWVSSEAPRTIFNGAFPQPQVLRRMRGGSTEGGARNRTDLSSCFSSSSFSLIPSDLAQYYEEDFPSLSDQRYYYSHTISHVFVTVVDSHDNDKRNIAYDLPRGSLLSLEQLTWLNLTLSSPTAQQARYRVLIMSTPLYSTSNILGNEWAEKLLIPLICRYKIDLVLASVSSVYERFHYDDLCQEHGSSHAFHHLSIGSAGKWPVPMTSLFYRRYRWPDLAYRDALPGCETDSCKAHVYGRVGYHYITLTATTERLIVQTHDIVNDEVVDAFTINSRQ</sequence>